<dbReference type="Proteomes" id="UP000198310">
    <property type="component" value="Unassembled WGS sequence"/>
</dbReference>
<evidence type="ECO:0000313" key="1">
    <source>
        <dbReference type="EMBL" id="SNR81428.1"/>
    </source>
</evidence>
<dbReference type="AlphaFoldDB" id="A0A238ZEK3"/>
<evidence type="ECO:0000313" key="2">
    <source>
        <dbReference type="Proteomes" id="UP000198310"/>
    </source>
</evidence>
<keyword evidence="2" id="KW-1185">Reference proteome</keyword>
<name>A0A238ZEK3_9BACT</name>
<sequence length="87" mass="9535">MLLTWLHNAGFFPIRWLSVGNHPQPHATYVRPGVAGVVRVVVLDTGQDAEVYTGTLFGAQLYYRGPIRNEAELQLLLPTCATAGWAA</sequence>
<dbReference type="EMBL" id="FZNS01000007">
    <property type="protein sequence ID" value="SNR81428.1"/>
    <property type="molecule type" value="Genomic_DNA"/>
</dbReference>
<gene>
    <name evidence="1" type="ORF">SAMN06269173_107136</name>
</gene>
<organism evidence="1 2">
    <name type="scientific">Hymenobacter mucosus</name>
    <dbReference type="NCBI Taxonomy" id="1411120"/>
    <lineage>
        <taxon>Bacteria</taxon>
        <taxon>Pseudomonadati</taxon>
        <taxon>Bacteroidota</taxon>
        <taxon>Cytophagia</taxon>
        <taxon>Cytophagales</taxon>
        <taxon>Hymenobacteraceae</taxon>
        <taxon>Hymenobacter</taxon>
    </lineage>
</organism>
<proteinExistence type="predicted"/>
<dbReference type="RefSeq" id="WP_089333495.1">
    <property type="nucleotide sequence ID" value="NZ_FZNS01000007.1"/>
</dbReference>
<protein>
    <submittedName>
        <fullName evidence="1">Uncharacterized protein</fullName>
    </submittedName>
</protein>
<reference evidence="2" key="1">
    <citation type="submission" date="2017-06" db="EMBL/GenBank/DDBJ databases">
        <authorList>
            <person name="Varghese N."/>
            <person name="Submissions S."/>
        </authorList>
    </citation>
    <scope>NUCLEOTIDE SEQUENCE [LARGE SCALE GENOMIC DNA]</scope>
    <source>
        <strain evidence="2">DSM 28041</strain>
    </source>
</reference>
<accession>A0A238ZEK3</accession>